<dbReference type="Proteomes" id="UP000093173">
    <property type="component" value="Unassembled WGS sequence"/>
</dbReference>
<feature type="signal peptide" evidence="1">
    <location>
        <begin position="1"/>
        <end position="30"/>
    </location>
</feature>
<dbReference type="AlphaFoldDB" id="A0A1B9QVN6"/>
<protein>
    <submittedName>
        <fullName evidence="2">Uncharacterized protein</fullName>
    </submittedName>
</protein>
<comment type="caution">
    <text evidence="2">The sequence shown here is derived from an EMBL/GenBank/DDBJ whole genome shotgun (WGS) entry which is preliminary data.</text>
</comment>
<organism evidence="2 3">
    <name type="scientific">Vibrio genomosp. F10</name>
    <dbReference type="NCBI Taxonomy" id="723171"/>
    <lineage>
        <taxon>Bacteria</taxon>
        <taxon>Pseudomonadati</taxon>
        <taxon>Pseudomonadota</taxon>
        <taxon>Gammaproteobacteria</taxon>
        <taxon>Vibrionales</taxon>
        <taxon>Vibrionaceae</taxon>
        <taxon>Vibrio</taxon>
    </lineage>
</organism>
<sequence length="230" mass="25239">MQPTKKSYLQVINLAILLALSSGVSSSGLANESITMSASSTINSQSLEIAQAGTTLYAAKSQWNREQFSLVVKTGHEKQRGEIVIDGASVQAFNLQNQLLWEDSRVDQKVCLPELFGEFIRAHLEELKQGQSISCVGPIIKAKKLAPFKIYLEKQTNNALLFKVGPGSIGMWFFMDEVSISMNTDATQILSYRGVSPAPKTLEGKMAYLNIVTPLTEPLDVAELKASILW</sequence>
<evidence type="ECO:0000256" key="1">
    <source>
        <dbReference type="SAM" id="SignalP"/>
    </source>
</evidence>
<name>A0A1B9QVN6_9VIBR</name>
<reference evidence="3" key="1">
    <citation type="submission" date="2016-06" db="EMBL/GenBank/DDBJ databases">
        <authorList>
            <person name="Hehemann J.-H."/>
            <person name="Arevalo P."/>
            <person name="Datta M.S."/>
            <person name="Polz M.F."/>
        </authorList>
    </citation>
    <scope>NUCLEOTIDE SEQUENCE [LARGE SCALE GENOMIC DNA]</scope>
    <source>
        <strain evidence="3">9CSC122</strain>
    </source>
</reference>
<proteinExistence type="predicted"/>
<evidence type="ECO:0000313" key="3">
    <source>
        <dbReference type="Proteomes" id="UP000093173"/>
    </source>
</evidence>
<dbReference type="EMBL" id="MAJZ01000829">
    <property type="protein sequence ID" value="OCH73171.1"/>
    <property type="molecule type" value="Genomic_DNA"/>
</dbReference>
<keyword evidence="3" id="KW-1185">Reference proteome</keyword>
<dbReference type="RefSeq" id="WP_017041555.1">
    <property type="nucleotide sequence ID" value="NZ_JBNGCH010000829.1"/>
</dbReference>
<accession>A0A1B9QVN6</accession>
<feature type="chain" id="PRO_5008634642" evidence="1">
    <location>
        <begin position="31"/>
        <end position="230"/>
    </location>
</feature>
<gene>
    <name evidence="2" type="ORF">A6E14_02920</name>
</gene>
<evidence type="ECO:0000313" key="2">
    <source>
        <dbReference type="EMBL" id="OCH73171.1"/>
    </source>
</evidence>
<keyword evidence="1" id="KW-0732">Signal</keyword>